<evidence type="ECO:0000313" key="2">
    <source>
        <dbReference type="EMBL" id="CZF79647.1"/>
    </source>
</evidence>
<dbReference type="Proteomes" id="UP000073601">
    <property type="component" value="Unassembled WGS sequence"/>
</dbReference>
<feature type="transmembrane region" description="Helical" evidence="1">
    <location>
        <begin position="15"/>
        <end position="32"/>
    </location>
</feature>
<keyword evidence="3" id="KW-1185">Reference proteome</keyword>
<accession>A0A128EYT3</accession>
<organism evidence="2 3">
    <name type="scientific">Grimontia marina</name>
    <dbReference type="NCBI Taxonomy" id="646534"/>
    <lineage>
        <taxon>Bacteria</taxon>
        <taxon>Pseudomonadati</taxon>
        <taxon>Pseudomonadota</taxon>
        <taxon>Gammaproteobacteria</taxon>
        <taxon>Vibrionales</taxon>
        <taxon>Vibrionaceae</taxon>
        <taxon>Grimontia</taxon>
    </lineage>
</organism>
<sequence length="275" mass="31248">MLTEILSVVESVPNVVWSGIVASCLTLFGVFLTNKGNAQRQRDLLEHEKIKYKSEQQLNLKKEVYLNLADSFAGALGVIPKLINLDLSTQEIEKILKNHSGSIAKSYLVARESTVSEILDFSAETAEALLPLFKQRAILLGHKKAIEIYQSTIDAASEEKNRILSMFKELNFQNNKDSSLYDYLNGSYELNDKISRENNELKSEQELILRKLHIEFTRKCLQEHSRLLSSLPKMTIALREELESDENPAIFIAALNRNIERMSGAYDELLDEPQT</sequence>
<gene>
    <name evidence="2" type="ORF">GMA8713_01063</name>
</gene>
<keyword evidence="1" id="KW-0812">Transmembrane</keyword>
<evidence type="ECO:0000313" key="3">
    <source>
        <dbReference type="Proteomes" id="UP000073601"/>
    </source>
</evidence>
<evidence type="ECO:0000256" key="1">
    <source>
        <dbReference type="SAM" id="Phobius"/>
    </source>
</evidence>
<dbReference type="RefSeq" id="WP_062706558.1">
    <property type="nucleotide sequence ID" value="NZ_CAWRCI010000007.1"/>
</dbReference>
<protein>
    <submittedName>
        <fullName evidence="2">Uncharacterized protein</fullName>
    </submittedName>
</protein>
<name>A0A128EYT3_9GAMM</name>
<keyword evidence="1" id="KW-1133">Transmembrane helix</keyword>
<reference evidence="3" key="1">
    <citation type="submission" date="2016-02" db="EMBL/GenBank/DDBJ databases">
        <authorList>
            <person name="Rodrigo-Torres Lidia"/>
            <person name="Arahal R.David."/>
        </authorList>
    </citation>
    <scope>NUCLEOTIDE SEQUENCE [LARGE SCALE GENOMIC DNA]</scope>
    <source>
        <strain evidence="3">CECT 8713</strain>
    </source>
</reference>
<dbReference type="AlphaFoldDB" id="A0A128EYT3"/>
<dbReference type="EMBL" id="FIZY01000007">
    <property type="protein sequence ID" value="CZF79647.1"/>
    <property type="molecule type" value="Genomic_DNA"/>
</dbReference>
<proteinExistence type="predicted"/>
<keyword evidence="1" id="KW-0472">Membrane</keyword>